<reference evidence="10" key="1">
    <citation type="submission" date="2016-10" db="EMBL/GenBank/DDBJ databases">
        <authorList>
            <person name="Varghese N."/>
            <person name="Submissions S."/>
        </authorList>
    </citation>
    <scope>NUCLEOTIDE SEQUENCE [LARGE SCALE GENOMIC DNA]</scope>
    <source>
        <strain evidence="10">VPI 5359</strain>
    </source>
</reference>
<name>A0A1H3GP25_EUBBA</name>
<dbReference type="GO" id="GO:0003677">
    <property type="term" value="F:DNA binding"/>
    <property type="evidence" value="ECO:0007669"/>
    <property type="project" value="InterPro"/>
</dbReference>
<dbReference type="Gene3D" id="3.60.10.10">
    <property type="entry name" value="Endonuclease/exonuclease/phosphatase"/>
    <property type="match status" value="1"/>
</dbReference>
<dbReference type="FunFam" id="3.60.10.10:FF:000026">
    <property type="entry name" value="Exodeoxyribonuclease III"/>
    <property type="match status" value="1"/>
</dbReference>
<dbReference type="InterPro" id="IPR020847">
    <property type="entry name" value="AP_endonuclease_F1_BS"/>
</dbReference>
<dbReference type="GO" id="GO:0008311">
    <property type="term" value="F:double-stranded DNA 3'-5' DNA exonuclease activity"/>
    <property type="evidence" value="ECO:0007669"/>
    <property type="project" value="TreeGrafter"/>
</dbReference>
<dbReference type="InterPro" id="IPR005135">
    <property type="entry name" value="Endo/exonuclease/phosphatase"/>
</dbReference>
<dbReference type="SUPFAM" id="SSF56219">
    <property type="entry name" value="DNase I-like"/>
    <property type="match status" value="1"/>
</dbReference>
<evidence type="ECO:0000256" key="6">
    <source>
        <dbReference type="PIRSR" id="PIRSR604808-2"/>
    </source>
</evidence>
<dbReference type="PANTHER" id="PTHR22748:SF6">
    <property type="entry name" value="DNA-(APURINIC OR APYRIMIDINIC SITE) ENDONUCLEASE"/>
    <property type="match status" value="1"/>
</dbReference>
<dbReference type="InterPro" id="IPR036691">
    <property type="entry name" value="Endo/exonu/phosph_ase_sf"/>
</dbReference>
<dbReference type="PANTHER" id="PTHR22748">
    <property type="entry name" value="AP ENDONUCLEASE"/>
    <property type="match status" value="1"/>
</dbReference>
<dbReference type="PROSITE" id="PS00726">
    <property type="entry name" value="AP_NUCLEASE_F1_1"/>
    <property type="match status" value="1"/>
</dbReference>
<feature type="site" description="Important for catalytic activity" evidence="7">
    <location>
        <position position="219"/>
    </location>
</feature>
<dbReference type="PROSITE" id="PS51435">
    <property type="entry name" value="AP_NUCLEASE_F1_4"/>
    <property type="match status" value="1"/>
</dbReference>
<dbReference type="NCBIfam" id="TIGR00195">
    <property type="entry name" value="exoDNase_III"/>
    <property type="match status" value="1"/>
</dbReference>
<feature type="domain" description="Endonuclease/exonuclease/phosphatase" evidence="8">
    <location>
        <begin position="5"/>
        <end position="245"/>
    </location>
</feature>
<feature type="active site" description="Proton donor/acceptor" evidence="5">
    <location>
        <position position="148"/>
    </location>
</feature>
<dbReference type="GO" id="GO:0003906">
    <property type="term" value="F:DNA-(apurinic or apyrimidinic site) endonuclease activity"/>
    <property type="evidence" value="ECO:0007669"/>
    <property type="project" value="TreeGrafter"/>
</dbReference>
<keyword evidence="6" id="KW-0464">Manganese</keyword>
<evidence type="ECO:0000259" key="8">
    <source>
        <dbReference type="Pfam" id="PF03372"/>
    </source>
</evidence>
<evidence type="ECO:0000313" key="10">
    <source>
        <dbReference type="Proteomes" id="UP000199652"/>
    </source>
</evidence>
<accession>A0A1H3GP25</accession>
<feature type="active site" evidence="5">
    <location>
        <position position="108"/>
    </location>
</feature>
<dbReference type="InterPro" id="IPR004808">
    <property type="entry name" value="AP_endonuc_1"/>
</dbReference>
<feature type="binding site" evidence="6">
    <location>
        <position position="7"/>
    </location>
    <ligand>
        <name>Mg(2+)</name>
        <dbReference type="ChEBI" id="CHEBI:18420"/>
        <label>1</label>
    </ligand>
</feature>
<dbReference type="GO" id="GO:0008081">
    <property type="term" value="F:phosphoric diester hydrolase activity"/>
    <property type="evidence" value="ECO:0007669"/>
    <property type="project" value="TreeGrafter"/>
</dbReference>
<feature type="binding site" evidence="6">
    <location>
        <position position="245"/>
    </location>
    <ligand>
        <name>Mg(2+)</name>
        <dbReference type="ChEBI" id="CHEBI:18420"/>
        <label>1</label>
    </ligand>
</feature>
<evidence type="ECO:0000256" key="1">
    <source>
        <dbReference type="ARBA" id="ARBA00007092"/>
    </source>
</evidence>
<keyword evidence="2 6" id="KW-0479">Metal-binding</keyword>
<dbReference type="GO" id="GO:0046872">
    <property type="term" value="F:metal ion binding"/>
    <property type="evidence" value="ECO:0007669"/>
    <property type="project" value="UniProtKB-KW"/>
</dbReference>
<protein>
    <submittedName>
        <fullName evidence="9">Exodeoxyribonuclease-3</fullName>
    </submittedName>
</protein>
<dbReference type="OrthoDB" id="9803914at2"/>
<sequence>MKLYSWNVNGIRAVEKKGFTDWVIETQPDVLGLQEVKADESQLSDGLLNLEGYKSFFHSAERKGYSGTAVYYKRDPLSITTGLSDPQFNSEGRTIIMEYPEFTFYNIYFPNGQKDEERLQFKMDFYECFLKDVNALVAQGKRVIVCGDVNTAHREIDLKNPKSNAKRSGFLPMEREWMDKFFGEGYIDTYRYFHPDTVKYSWWSYRFNARANNAGWRIDYFFASENAADLLVDAAIHNEVTGSDHCPVSLTLRV</sequence>
<feature type="site" description="Transition state stabilizer" evidence="7">
    <location>
        <position position="150"/>
    </location>
</feature>
<dbReference type="AlphaFoldDB" id="A0A1H3GP25"/>
<feature type="binding site" evidence="6">
    <location>
        <position position="35"/>
    </location>
    <ligand>
        <name>Mg(2+)</name>
        <dbReference type="ChEBI" id="CHEBI:18420"/>
        <label>1</label>
    </ligand>
</feature>
<dbReference type="STRING" id="1528.SAMN04488579_11470"/>
<gene>
    <name evidence="9" type="ORF">SAMN04488579_11470</name>
</gene>
<evidence type="ECO:0000256" key="7">
    <source>
        <dbReference type="PIRSR" id="PIRSR604808-3"/>
    </source>
</evidence>
<feature type="binding site" evidence="6">
    <location>
        <position position="244"/>
    </location>
    <ligand>
        <name>Mg(2+)</name>
        <dbReference type="ChEBI" id="CHEBI:18420"/>
        <label>1</label>
    </ligand>
</feature>
<feature type="binding site" evidence="6">
    <location>
        <position position="150"/>
    </location>
    <ligand>
        <name>Mg(2+)</name>
        <dbReference type="ChEBI" id="CHEBI:18420"/>
        <label>1</label>
    </ligand>
</feature>
<dbReference type="RefSeq" id="WP_090245733.1">
    <property type="nucleotide sequence ID" value="NZ_FNOU01000014.1"/>
</dbReference>
<evidence type="ECO:0000256" key="2">
    <source>
        <dbReference type="ARBA" id="ARBA00022723"/>
    </source>
</evidence>
<feature type="active site" description="Proton acceptor" evidence="5">
    <location>
        <position position="245"/>
    </location>
</feature>
<feature type="binding site" evidence="6">
    <location>
        <position position="148"/>
    </location>
    <ligand>
        <name>Mg(2+)</name>
        <dbReference type="ChEBI" id="CHEBI:18420"/>
        <label>1</label>
    </ligand>
</feature>
<dbReference type="Pfam" id="PF03372">
    <property type="entry name" value="Exo_endo_phos"/>
    <property type="match status" value="1"/>
</dbReference>
<organism evidence="9 10">
    <name type="scientific">Eubacterium barkeri</name>
    <name type="common">Clostridium barkeri</name>
    <dbReference type="NCBI Taxonomy" id="1528"/>
    <lineage>
        <taxon>Bacteria</taxon>
        <taxon>Bacillati</taxon>
        <taxon>Bacillota</taxon>
        <taxon>Clostridia</taxon>
        <taxon>Eubacteriales</taxon>
        <taxon>Eubacteriaceae</taxon>
        <taxon>Eubacterium</taxon>
    </lineage>
</organism>
<keyword evidence="4 6" id="KW-0460">Magnesium</keyword>
<evidence type="ECO:0000256" key="4">
    <source>
        <dbReference type="ARBA" id="ARBA00022842"/>
    </source>
</evidence>
<keyword evidence="10" id="KW-1185">Reference proteome</keyword>
<dbReference type="Proteomes" id="UP000199652">
    <property type="component" value="Unassembled WGS sequence"/>
</dbReference>
<evidence type="ECO:0000256" key="5">
    <source>
        <dbReference type="PIRSR" id="PIRSR604808-1"/>
    </source>
</evidence>
<comment type="similarity">
    <text evidence="1">Belongs to the DNA repair enzymes AP/ExoA family.</text>
</comment>
<dbReference type="GO" id="GO:0006284">
    <property type="term" value="P:base-excision repair"/>
    <property type="evidence" value="ECO:0007669"/>
    <property type="project" value="TreeGrafter"/>
</dbReference>
<comment type="cofactor">
    <cofactor evidence="6">
        <name>Mg(2+)</name>
        <dbReference type="ChEBI" id="CHEBI:18420"/>
    </cofactor>
    <cofactor evidence="6">
        <name>Mn(2+)</name>
        <dbReference type="ChEBI" id="CHEBI:29035"/>
    </cofactor>
    <text evidence="6">Probably binds two magnesium or manganese ions per subunit.</text>
</comment>
<keyword evidence="3" id="KW-0378">Hydrolase</keyword>
<evidence type="ECO:0000313" key="9">
    <source>
        <dbReference type="EMBL" id="SDY04867.1"/>
    </source>
</evidence>
<proteinExistence type="inferred from homology"/>
<dbReference type="EMBL" id="FNOU01000014">
    <property type="protein sequence ID" value="SDY04867.1"/>
    <property type="molecule type" value="Genomic_DNA"/>
</dbReference>
<evidence type="ECO:0000256" key="3">
    <source>
        <dbReference type="ARBA" id="ARBA00022801"/>
    </source>
</evidence>
<feature type="site" description="Interaction with DNA substrate" evidence="7">
    <location>
        <position position="245"/>
    </location>
</feature>
<dbReference type="NCBIfam" id="TIGR00633">
    <property type="entry name" value="xth"/>
    <property type="match status" value="1"/>
</dbReference>